<protein>
    <submittedName>
        <fullName evidence="6">MFS transporter</fullName>
    </submittedName>
</protein>
<dbReference type="Gene3D" id="1.20.1250.20">
    <property type="entry name" value="MFS general substrate transporter like domains"/>
    <property type="match status" value="2"/>
</dbReference>
<dbReference type="PANTHER" id="PTHR23521">
    <property type="entry name" value="TRANSPORTER MFS SUPERFAMILY"/>
    <property type="match status" value="1"/>
</dbReference>
<keyword evidence="1 4" id="KW-0812">Transmembrane</keyword>
<dbReference type="RefSeq" id="WP_380249043.1">
    <property type="nucleotide sequence ID" value="NZ_JBHUII010000001.1"/>
</dbReference>
<feature type="domain" description="Major facilitator superfamily (MFS) profile" evidence="5">
    <location>
        <begin position="199"/>
        <end position="422"/>
    </location>
</feature>
<evidence type="ECO:0000259" key="5">
    <source>
        <dbReference type="PROSITE" id="PS50850"/>
    </source>
</evidence>
<evidence type="ECO:0000313" key="6">
    <source>
        <dbReference type="EMBL" id="MFD2204958.1"/>
    </source>
</evidence>
<feature type="transmembrane region" description="Helical" evidence="4">
    <location>
        <begin position="74"/>
        <end position="92"/>
    </location>
</feature>
<feature type="transmembrane region" description="Helical" evidence="4">
    <location>
        <begin position="43"/>
        <end position="62"/>
    </location>
</feature>
<feature type="transmembrane region" description="Helical" evidence="4">
    <location>
        <begin position="158"/>
        <end position="177"/>
    </location>
</feature>
<dbReference type="PANTHER" id="PTHR23521:SF3">
    <property type="entry name" value="MFS TRANSPORTER"/>
    <property type="match status" value="1"/>
</dbReference>
<dbReference type="InterPro" id="IPR011701">
    <property type="entry name" value="MFS"/>
</dbReference>
<feature type="transmembrane region" description="Helical" evidence="4">
    <location>
        <begin position="356"/>
        <end position="376"/>
    </location>
</feature>
<dbReference type="InterPro" id="IPR047200">
    <property type="entry name" value="MFS_YcaD-like"/>
</dbReference>
<sequence length="422" mass="45554">MWQTLKSISSLLISFGMLMLGQGMINTLLGLRSRIEGFSTETTGFIMTGQFIGMLIGALFAVRVIAAVGHIRSFAAFASIMSVTVLAHVLYADPIFWFALRLATGFCMAGMIMVVESWVNERSVNENRGKILSLYMITSYIGSGTGQFMMLLGDPAQFQLFVIASMIYSFALVPILLTRATAPKPSSPQRMKFTKLFLVSPVGVFGTVCAGMTNASLNGMGAVFAREVGLTIAQVSMFMAAAIFGGMLLQFPIGRISDRFDRRTVLIAATFCTALSGLAVIWATDQSIYILIACIALYGGMSFTIYPISSSQVNDMADRSKLVQISAGLLIAYGVGASIGPIVASQFMSLTGPKGFFIFTTGVNCTLILFTVVRIIQRRRHTNHKASFMPLGGMNISSKQLYTAAVTADQEKTDGSKHSKQS</sequence>
<feature type="transmembrane region" description="Helical" evidence="4">
    <location>
        <begin position="197"/>
        <end position="217"/>
    </location>
</feature>
<gene>
    <name evidence="6" type="ORF">ACFSKO_05030</name>
</gene>
<keyword evidence="2 4" id="KW-1133">Transmembrane helix</keyword>
<feature type="transmembrane region" description="Helical" evidence="4">
    <location>
        <begin position="131"/>
        <end position="152"/>
    </location>
</feature>
<name>A0ABW5BFS7_9PROT</name>
<evidence type="ECO:0000256" key="2">
    <source>
        <dbReference type="ARBA" id="ARBA00022989"/>
    </source>
</evidence>
<dbReference type="CDD" id="cd17477">
    <property type="entry name" value="MFS_YcaD_like"/>
    <property type="match status" value="1"/>
</dbReference>
<accession>A0ABW5BFS7</accession>
<dbReference type="SUPFAM" id="SSF103473">
    <property type="entry name" value="MFS general substrate transporter"/>
    <property type="match status" value="1"/>
</dbReference>
<evidence type="ECO:0000313" key="7">
    <source>
        <dbReference type="Proteomes" id="UP001597294"/>
    </source>
</evidence>
<feature type="transmembrane region" description="Helical" evidence="4">
    <location>
        <begin position="322"/>
        <end position="344"/>
    </location>
</feature>
<evidence type="ECO:0000256" key="4">
    <source>
        <dbReference type="SAM" id="Phobius"/>
    </source>
</evidence>
<proteinExistence type="predicted"/>
<dbReference type="EMBL" id="JBHUII010000001">
    <property type="protein sequence ID" value="MFD2204958.1"/>
    <property type="molecule type" value="Genomic_DNA"/>
</dbReference>
<evidence type="ECO:0000256" key="1">
    <source>
        <dbReference type="ARBA" id="ARBA00022692"/>
    </source>
</evidence>
<keyword evidence="3 4" id="KW-0472">Membrane</keyword>
<dbReference type="InterPro" id="IPR020846">
    <property type="entry name" value="MFS_dom"/>
</dbReference>
<dbReference type="Pfam" id="PF07690">
    <property type="entry name" value="MFS_1"/>
    <property type="match status" value="2"/>
</dbReference>
<organism evidence="6 7">
    <name type="scientific">Kiloniella antarctica</name>
    <dbReference type="NCBI Taxonomy" id="1550907"/>
    <lineage>
        <taxon>Bacteria</taxon>
        <taxon>Pseudomonadati</taxon>
        <taxon>Pseudomonadota</taxon>
        <taxon>Alphaproteobacteria</taxon>
        <taxon>Rhodospirillales</taxon>
        <taxon>Kiloniellaceae</taxon>
        <taxon>Kiloniella</taxon>
    </lineage>
</organism>
<dbReference type="Proteomes" id="UP001597294">
    <property type="component" value="Unassembled WGS sequence"/>
</dbReference>
<dbReference type="PROSITE" id="PS50850">
    <property type="entry name" value="MFS"/>
    <property type="match status" value="1"/>
</dbReference>
<evidence type="ECO:0000256" key="3">
    <source>
        <dbReference type="ARBA" id="ARBA00023136"/>
    </source>
</evidence>
<feature type="transmembrane region" description="Helical" evidence="4">
    <location>
        <begin position="265"/>
        <end position="282"/>
    </location>
</feature>
<feature type="transmembrane region" description="Helical" evidence="4">
    <location>
        <begin position="229"/>
        <end position="253"/>
    </location>
</feature>
<comment type="caution">
    <text evidence="6">The sequence shown here is derived from an EMBL/GenBank/DDBJ whole genome shotgun (WGS) entry which is preliminary data.</text>
</comment>
<feature type="transmembrane region" description="Helical" evidence="4">
    <location>
        <begin position="98"/>
        <end position="119"/>
    </location>
</feature>
<feature type="transmembrane region" description="Helical" evidence="4">
    <location>
        <begin position="288"/>
        <end position="310"/>
    </location>
</feature>
<reference evidence="7" key="1">
    <citation type="journal article" date="2019" name="Int. J. Syst. Evol. Microbiol.">
        <title>The Global Catalogue of Microorganisms (GCM) 10K type strain sequencing project: providing services to taxonomists for standard genome sequencing and annotation.</title>
        <authorList>
            <consortium name="The Broad Institute Genomics Platform"/>
            <consortium name="The Broad Institute Genome Sequencing Center for Infectious Disease"/>
            <person name="Wu L."/>
            <person name="Ma J."/>
        </authorList>
    </citation>
    <scope>NUCLEOTIDE SEQUENCE [LARGE SCALE GENOMIC DNA]</scope>
    <source>
        <strain evidence="7">CGMCC 4.7192</strain>
    </source>
</reference>
<dbReference type="InterPro" id="IPR036259">
    <property type="entry name" value="MFS_trans_sf"/>
</dbReference>
<keyword evidence="7" id="KW-1185">Reference proteome</keyword>
<feature type="transmembrane region" description="Helical" evidence="4">
    <location>
        <begin position="12"/>
        <end position="31"/>
    </location>
</feature>